<keyword evidence="2 6" id="KW-0349">Heme</keyword>
<evidence type="ECO:0000256" key="2">
    <source>
        <dbReference type="ARBA" id="ARBA00022617"/>
    </source>
</evidence>
<dbReference type="STRING" id="1563681.BFP71_14195"/>
<dbReference type="InterPro" id="IPR001763">
    <property type="entry name" value="Rhodanese-like_dom"/>
</dbReference>
<keyword evidence="10" id="KW-1185">Reference proteome</keyword>
<feature type="domain" description="Cytochrome c" evidence="8">
    <location>
        <begin position="36"/>
        <end position="123"/>
    </location>
</feature>
<proteinExistence type="predicted"/>
<dbReference type="PANTHER" id="PTHR37823:SF1">
    <property type="entry name" value="CYTOCHROME C-553-LIKE"/>
    <property type="match status" value="1"/>
</dbReference>
<dbReference type="Gene3D" id="1.10.760.10">
    <property type="entry name" value="Cytochrome c-like domain"/>
    <property type="match status" value="2"/>
</dbReference>
<dbReference type="PROSITE" id="PS51007">
    <property type="entry name" value="CYTC"/>
    <property type="match status" value="2"/>
</dbReference>
<sequence length="359" mass="39413">MPAEYALGVQLEFVAEPEAQAILARTLMPSQELDTLAIKHAGELYTKYCALCHGDERQGYAADNAPSLRSKSLLATSMNNNFMRYTIQFGRANTAMAGYLKAQGGPLDYIEIELLLEYLKQTAGVTEAIDVSREPVIGDIPRGEGLYNQNCATCHGVKGEGVSAPALANPMLLATATDHFLRYAIAEGRDGTPMIAFKDSLSDNDIDALTAFLRTRASGWDIPRLDTVRVPTPDEYILNPDSEAPEFKLRAGRYVSAEQVNQALADGKRMVILDARSEVAWRQMHIPGAAPVPYYEDPENFIDDIPNDGTQIVIYCACPHAASERVQSTLKRYGYENTAIIDEGILVWAQMGFPVRNGT</sequence>
<keyword evidence="1" id="KW-0813">Transport</keyword>
<dbReference type="AlphaFoldDB" id="A0A1E5T2J3"/>
<dbReference type="SUPFAM" id="SSF52821">
    <property type="entry name" value="Rhodanese/Cell cycle control phosphatase"/>
    <property type="match status" value="1"/>
</dbReference>
<accession>A0A1E5T2J3</accession>
<dbReference type="GO" id="GO:0046872">
    <property type="term" value="F:metal ion binding"/>
    <property type="evidence" value="ECO:0007669"/>
    <property type="project" value="UniProtKB-KW"/>
</dbReference>
<organism evidence="9 10">
    <name type="scientific">Roseivirga misakiensis</name>
    <dbReference type="NCBI Taxonomy" id="1563681"/>
    <lineage>
        <taxon>Bacteria</taxon>
        <taxon>Pseudomonadati</taxon>
        <taxon>Bacteroidota</taxon>
        <taxon>Cytophagia</taxon>
        <taxon>Cytophagales</taxon>
        <taxon>Roseivirgaceae</taxon>
        <taxon>Roseivirga</taxon>
    </lineage>
</organism>
<dbReference type="Gene3D" id="3.40.250.10">
    <property type="entry name" value="Rhodanese-like domain"/>
    <property type="match status" value="1"/>
</dbReference>
<dbReference type="Pfam" id="PF13442">
    <property type="entry name" value="Cytochrome_CBB3"/>
    <property type="match status" value="1"/>
</dbReference>
<evidence type="ECO:0000256" key="5">
    <source>
        <dbReference type="ARBA" id="ARBA00023004"/>
    </source>
</evidence>
<dbReference type="SUPFAM" id="SSF46626">
    <property type="entry name" value="Cytochrome c"/>
    <property type="match status" value="2"/>
</dbReference>
<evidence type="ECO:0000259" key="7">
    <source>
        <dbReference type="PROSITE" id="PS50206"/>
    </source>
</evidence>
<evidence type="ECO:0000313" key="10">
    <source>
        <dbReference type="Proteomes" id="UP000095552"/>
    </source>
</evidence>
<name>A0A1E5T2J3_9BACT</name>
<dbReference type="PANTHER" id="PTHR37823">
    <property type="entry name" value="CYTOCHROME C-553-LIKE"/>
    <property type="match status" value="1"/>
</dbReference>
<keyword evidence="4" id="KW-0249">Electron transport</keyword>
<evidence type="ECO:0000256" key="1">
    <source>
        <dbReference type="ARBA" id="ARBA00022448"/>
    </source>
</evidence>
<dbReference type="GO" id="GO:0009055">
    <property type="term" value="F:electron transfer activity"/>
    <property type="evidence" value="ECO:0007669"/>
    <property type="project" value="InterPro"/>
</dbReference>
<dbReference type="GO" id="GO:0020037">
    <property type="term" value="F:heme binding"/>
    <property type="evidence" value="ECO:0007669"/>
    <property type="project" value="InterPro"/>
</dbReference>
<keyword evidence="3 6" id="KW-0479">Metal-binding</keyword>
<evidence type="ECO:0000313" key="9">
    <source>
        <dbReference type="EMBL" id="OEK05589.1"/>
    </source>
</evidence>
<dbReference type="EMBL" id="MDGQ01000005">
    <property type="protein sequence ID" value="OEK05589.1"/>
    <property type="molecule type" value="Genomic_DNA"/>
</dbReference>
<evidence type="ECO:0000256" key="3">
    <source>
        <dbReference type="ARBA" id="ARBA00022723"/>
    </source>
</evidence>
<dbReference type="SMART" id="SM00450">
    <property type="entry name" value="RHOD"/>
    <property type="match status" value="1"/>
</dbReference>
<feature type="domain" description="Cytochrome c" evidence="8">
    <location>
        <begin position="138"/>
        <end position="217"/>
    </location>
</feature>
<gene>
    <name evidence="9" type="ORF">BFP71_14195</name>
</gene>
<comment type="caution">
    <text evidence="9">The sequence shown here is derived from an EMBL/GenBank/DDBJ whole genome shotgun (WGS) entry which is preliminary data.</text>
</comment>
<protein>
    <recommendedName>
        <fullName evidence="11">Cytochrome c, diheme subunit of cytochrome bc complex peta</fullName>
    </recommendedName>
</protein>
<dbReference type="PROSITE" id="PS50206">
    <property type="entry name" value="RHODANESE_3"/>
    <property type="match status" value="1"/>
</dbReference>
<dbReference type="CDD" id="cd00158">
    <property type="entry name" value="RHOD"/>
    <property type="match status" value="1"/>
</dbReference>
<reference evidence="9 10" key="1">
    <citation type="submission" date="2016-08" db="EMBL/GenBank/DDBJ databases">
        <title>Draft genome of Fabibacter sp. strain SK-8.</title>
        <authorList>
            <person name="Wong S.-K."/>
            <person name="Hamasaki K."/>
            <person name="Yoshizawa S."/>
        </authorList>
    </citation>
    <scope>NUCLEOTIDE SEQUENCE [LARGE SCALE GENOMIC DNA]</scope>
    <source>
        <strain evidence="9 10">SK-8</strain>
    </source>
</reference>
<evidence type="ECO:0000256" key="4">
    <source>
        <dbReference type="ARBA" id="ARBA00022982"/>
    </source>
</evidence>
<dbReference type="Proteomes" id="UP000095552">
    <property type="component" value="Unassembled WGS sequence"/>
</dbReference>
<evidence type="ECO:0000256" key="6">
    <source>
        <dbReference type="PROSITE-ProRule" id="PRU00433"/>
    </source>
</evidence>
<dbReference type="InterPro" id="IPR051811">
    <property type="entry name" value="Cytochrome_c550/c551-like"/>
</dbReference>
<dbReference type="InterPro" id="IPR009056">
    <property type="entry name" value="Cyt_c-like_dom"/>
</dbReference>
<feature type="domain" description="Rhodanese" evidence="7">
    <location>
        <begin position="266"/>
        <end position="357"/>
    </location>
</feature>
<dbReference type="InterPro" id="IPR036873">
    <property type="entry name" value="Rhodanese-like_dom_sf"/>
</dbReference>
<evidence type="ECO:0008006" key="11">
    <source>
        <dbReference type="Google" id="ProtNLM"/>
    </source>
</evidence>
<evidence type="ECO:0000259" key="8">
    <source>
        <dbReference type="PROSITE" id="PS51007"/>
    </source>
</evidence>
<dbReference type="InterPro" id="IPR036909">
    <property type="entry name" value="Cyt_c-like_dom_sf"/>
</dbReference>
<keyword evidence="5 6" id="KW-0408">Iron</keyword>
<dbReference type="Pfam" id="PF00581">
    <property type="entry name" value="Rhodanese"/>
    <property type="match status" value="1"/>
</dbReference>